<feature type="transmembrane region" description="Helical" evidence="5">
    <location>
        <begin position="308"/>
        <end position="332"/>
    </location>
</feature>
<dbReference type="CDD" id="cd15039">
    <property type="entry name" value="7tmB3_Methuselah-like"/>
    <property type="match status" value="1"/>
</dbReference>
<dbReference type="AlphaFoldDB" id="A0AAW1IAS5"/>
<organism evidence="7 8">
    <name type="scientific">Popillia japonica</name>
    <name type="common">Japanese beetle</name>
    <dbReference type="NCBI Taxonomy" id="7064"/>
    <lineage>
        <taxon>Eukaryota</taxon>
        <taxon>Metazoa</taxon>
        <taxon>Ecdysozoa</taxon>
        <taxon>Arthropoda</taxon>
        <taxon>Hexapoda</taxon>
        <taxon>Insecta</taxon>
        <taxon>Pterygota</taxon>
        <taxon>Neoptera</taxon>
        <taxon>Endopterygota</taxon>
        <taxon>Coleoptera</taxon>
        <taxon>Polyphaga</taxon>
        <taxon>Scarabaeiformia</taxon>
        <taxon>Scarabaeidae</taxon>
        <taxon>Rutelinae</taxon>
        <taxon>Popillia</taxon>
    </lineage>
</organism>
<feature type="transmembrane region" description="Helical" evidence="5">
    <location>
        <begin position="378"/>
        <end position="400"/>
    </location>
</feature>
<accession>A0AAW1IAS5</accession>
<evidence type="ECO:0000256" key="5">
    <source>
        <dbReference type="SAM" id="Phobius"/>
    </source>
</evidence>
<reference evidence="7 8" key="1">
    <citation type="journal article" date="2024" name="BMC Genomics">
        <title>De novo assembly and annotation of Popillia japonica's genome with initial clues to its potential as an invasive pest.</title>
        <authorList>
            <person name="Cucini C."/>
            <person name="Boschi S."/>
            <person name="Funari R."/>
            <person name="Cardaioli E."/>
            <person name="Iannotti N."/>
            <person name="Marturano G."/>
            <person name="Paoli F."/>
            <person name="Bruttini M."/>
            <person name="Carapelli A."/>
            <person name="Frati F."/>
            <person name="Nardi F."/>
        </authorList>
    </citation>
    <scope>NUCLEOTIDE SEQUENCE [LARGE SCALE GENOMIC DNA]</scope>
    <source>
        <strain evidence="7">DMR45628</strain>
    </source>
</reference>
<comment type="subcellular location">
    <subcellularLocation>
        <location evidence="1">Membrane</location>
        <topology evidence="1">Multi-pass membrane protein</topology>
    </subcellularLocation>
</comment>
<dbReference type="EMBL" id="JASPKY010000719">
    <property type="protein sequence ID" value="KAK9686250.1"/>
    <property type="molecule type" value="Genomic_DNA"/>
</dbReference>
<evidence type="ECO:0000256" key="3">
    <source>
        <dbReference type="ARBA" id="ARBA00022989"/>
    </source>
</evidence>
<feature type="transmembrane region" description="Helical" evidence="5">
    <location>
        <begin position="186"/>
        <end position="204"/>
    </location>
</feature>
<name>A0AAW1IAS5_POPJA</name>
<dbReference type="InterPro" id="IPR017981">
    <property type="entry name" value="GPCR_2-like_7TM"/>
</dbReference>
<dbReference type="PROSITE" id="PS50261">
    <property type="entry name" value="G_PROTEIN_RECEP_F2_4"/>
    <property type="match status" value="1"/>
</dbReference>
<dbReference type="InterPro" id="IPR052808">
    <property type="entry name" value="GPCR_Mth-like"/>
</dbReference>
<keyword evidence="2 5" id="KW-0812">Transmembrane</keyword>
<protein>
    <recommendedName>
        <fullName evidence="6">G-protein coupled receptors family 2 profile 2 domain-containing protein</fullName>
    </recommendedName>
</protein>
<keyword evidence="3 5" id="KW-1133">Transmembrane helix</keyword>
<keyword evidence="4 5" id="KW-0472">Membrane</keyword>
<dbReference type="Gene3D" id="1.20.1070.10">
    <property type="entry name" value="Rhodopsin 7-helix transmembrane proteins"/>
    <property type="match status" value="1"/>
</dbReference>
<proteinExistence type="predicted"/>
<dbReference type="PANTHER" id="PTHR46953">
    <property type="entry name" value="G-PROTEIN COUPLED RECEPTOR MTH-LIKE 1-RELATED"/>
    <property type="match status" value="1"/>
</dbReference>
<dbReference type="Proteomes" id="UP001458880">
    <property type="component" value="Unassembled WGS sequence"/>
</dbReference>
<evidence type="ECO:0000256" key="1">
    <source>
        <dbReference type="ARBA" id="ARBA00004141"/>
    </source>
</evidence>
<feature type="transmembrane region" description="Helical" evidence="5">
    <location>
        <begin position="216"/>
        <end position="245"/>
    </location>
</feature>
<dbReference type="PANTHER" id="PTHR46953:SF2">
    <property type="entry name" value="G-PROTEIN COUPLED RECEPTOR MTH-LIKE 5-RELATED"/>
    <property type="match status" value="1"/>
</dbReference>
<comment type="caution">
    <text evidence="7">The sequence shown here is derived from an EMBL/GenBank/DDBJ whole genome shotgun (WGS) entry which is preliminary data.</text>
</comment>
<evidence type="ECO:0000256" key="4">
    <source>
        <dbReference type="ARBA" id="ARBA00023136"/>
    </source>
</evidence>
<keyword evidence="8" id="KW-1185">Reference proteome</keyword>
<dbReference type="GO" id="GO:0007166">
    <property type="term" value="P:cell surface receptor signaling pathway"/>
    <property type="evidence" value="ECO:0007669"/>
    <property type="project" value="InterPro"/>
</dbReference>
<sequence>MTDLSLRCLTIYFILIKLDSSYPYSDEPRLKINKCCEAYELLVGAPTGTLCTHVNHTSTATWEPGLKIPYSVSAGFPNCGSHQRWSIYSNNSTDQLQILPNGVLRHSLHPPKPSGDYDDLSFIQMDFTTEVMHYDYEPGKYCIDKRIDGNTISEYALVCVDHTPNWTSTEFLMPIMYFIMPTLRDLVGNIVTTISMCLIVSQIADMIRLLTVFTSHISLIITETFCYISLLGAFFWLNSLSYYIWKTFKSRNVFLRITDGKKYCYYSMYCWSCTIVLGLVAIFAHYTMDYPTINYTSPEPEQESIGSLGIIIFFMPVAITILINIFFFATTFKIINRMSTYGRIHHKLKHSFRMFLLLFLVMTISWIFFLMSFTAFDGLVYCHIAVNALQGPIILYICIINQKHVAYQIKKNCCYINCLCAKYEQEPEYDWGDELTAMNGR</sequence>
<feature type="domain" description="G-protein coupled receptors family 2 profile 2" evidence="6">
    <location>
        <begin position="190"/>
        <end position="402"/>
    </location>
</feature>
<feature type="transmembrane region" description="Helical" evidence="5">
    <location>
        <begin position="266"/>
        <end position="288"/>
    </location>
</feature>
<dbReference type="GO" id="GO:0004888">
    <property type="term" value="F:transmembrane signaling receptor activity"/>
    <property type="evidence" value="ECO:0007669"/>
    <property type="project" value="InterPro"/>
</dbReference>
<evidence type="ECO:0000259" key="6">
    <source>
        <dbReference type="PROSITE" id="PS50261"/>
    </source>
</evidence>
<feature type="transmembrane region" description="Helical" evidence="5">
    <location>
        <begin position="352"/>
        <end position="372"/>
    </location>
</feature>
<gene>
    <name evidence="7" type="ORF">QE152_g37324</name>
</gene>
<evidence type="ECO:0000313" key="8">
    <source>
        <dbReference type="Proteomes" id="UP001458880"/>
    </source>
</evidence>
<evidence type="ECO:0000313" key="7">
    <source>
        <dbReference type="EMBL" id="KAK9686250.1"/>
    </source>
</evidence>
<dbReference type="GO" id="GO:0016020">
    <property type="term" value="C:membrane"/>
    <property type="evidence" value="ECO:0007669"/>
    <property type="project" value="UniProtKB-SubCell"/>
</dbReference>
<evidence type="ECO:0000256" key="2">
    <source>
        <dbReference type="ARBA" id="ARBA00022692"/>
    </source>
</evidence>